<feature type="compositionally biased region" description="Low complexity" evidence="1">
    <location>
        <begin position="29"/>
        <end position="40"/>
    </location>
</feature>
<dbReference type="EMBL" id="KB932205">
    <property type="protein sequence ID" value="KCV69837.1"/>
    <property type="molecule type" value="Genomic_DNA"/>
</dbReference>
<evidence type="ECO:0000313" key="2">
    <source>
        <dbReference type="EMBL" id="KCV69837.1"/>
    </source>
</evidence>
<evidence type="ECO:0000256" key="1">
    <source>
        <dbReference type="SAM" id="MobiDB-lite"/>
    </source>
</evidence>
<name>A0A058Z8I0_FONAL</name>
<dbReference type="GeneID" id="20528035"/>
<dbReference type="AlphaFoldDB" id="A0A058Z8I0"/>
<gene>
    <name evidence="2" type="ORF">H696_03310</name>
</gene>
<proteinExistence type="predicted"/>
<dbReference type="Proteomes" id="UP000030693">
    <property type="component" value="Unassembled WGS sequence"/>
</dbReference>
<accession>A0A058Z8I0</accession>
<sequence>MRRPPPVPGPASARHFAARGHRHQAFARAATTRGAPAPAGQLLFSMPGPNRDP</sequence>
<evidence type="ECO:0000313" key="3">
    <source>
        <dbReference type="Proteomes" id="UP000030693"/>
    </source>
</evidence>
<feature type="region of interest" description="Disordered" evidence="1">
    <location>
        <begin position="29"/>
        <end position="53"/>
    </location>
</feature>
<organism evidence="2">
    <name type="scientific">Fonticula alba</name>
    <name type="common">Slime mold</name>
    <dbReference type="NCBI Taxonomy" id="691883"/>
    <lineage>
        <taxon>Eukaryota</taxon>
        <taxon>Rotosphaerida</taxon>
        <taxon>Fonticulaceae</taxon>
        <taxon>Fonticula</taxon>
    </lineage>
</organism>
<dbReference type="RefSeq" id="XP_009495443.1">
    <property type="nucleotide sequence ID" value="XM_009497168.1"/>
</dbReference>
<keyword evidence="3" id="KW-1185">Reference proteome</keyword>
<protein>
    <submittedName>
        <fullName evidence="2">Uncharacterized protein</fullName>
    </submittedName>
</protein>
<reference evidence="2" key="1">
    <citation type="submission" date="2013-04" db="EMBL/GenBank/DDBJ databases">
        <title>The Genome Sequence of Fonticula alba ATCC 38817.</title>
        <authorList>
            <consortium name="The Broad Institute Genomics Platform"/>
            <person name="Russ C."/>
            <person name="Cuomo C."/>
            <person name="Burger G."/>
            <person name="Gray M.W."/>
            <person name="Holland P.W.H."/>
            <person name="King N."/>
            <person name="Lang F.B.F."/>
            <person name="Roger A.J."/>
            <person name="Ruiz-Trillo I."/>
            <person name="Brown M."/>
            <person name="Walker B."/>
            <person name="Young S."/>
            <person name="Zeng Q."/>
            <person name="Gargeya S."/>
            <person name="Fitzgerald M."/>
            <person name="Haas B."/>
            <person name="Abouelleil A."/>
            <person name="Allen A.W."/>
            <person name="Alvarado L."/>
            <person name="Arachchi H.M."/>
            <person name="Berlin A.M."/>
            <person name="Chapman S.B."/>
            <person name="Gainer-Dewar J."/>
            <person name="Goldberg J."/>
            <person name="Griggs A."/>
            <person name="Gujja S."/>
            <person name="Hansen M."/>
            <person name="Howarth C."/>
            <person name="Imamovic A."/>
            <person name="Ireland A."/>
            <person name="Larimer J."/>
            <person name="McCowan C."/>
            <person name="Murphy C."/>
            <person name="Pearson M."/>
            <person name="Poon T.W."/>
            <person name="Priest M."/>
            <person name="Roberts A."/>
            <person name="Saif S."/>
            <person name="Shea T."/>
            <person name="Sisk P."/>
            <person name="Sykes S."/>
            <person name="Wortman J."/>
            <person name="Nusbaum C."/>
            <person name="Birren B."/>
        </authorList>
    </citation>
    <scope>NUCLEOTIDE SEQUENCE [LARGE SCALE GENOMIC DNA]</scope>
    <source>
        <strain evidence="2">ATCC 38817</strain>
    </source>
</reference>